<feature type="compositionally biased region" description="Polar residues" evidence="1">
    <location>
        <begin position="1"/>
        <end position="12"/>
    </location>
</feature>
<evidence type="ECO:0000256" key="1">
    <source>
        <dbReference type="SAM" id="MobiDB-lite"/>
    </source>
</evidence>
<keyword evidence="3" id="KW-1185">Reference proteome</keyword>
<dbReference type="EMBL" id="CAUYUJ010003249">
    <property type="protein sequence ID" value="CAK0804520.1"/>
    <property type="molecule type" value="Genomic_DNA"/>
</dbReference>
<name>A0ABN9QEY6_9DINO</name>
<evidence type="ECO:0000313" key="3">
    <source>
        <dbReference type="Proteomes" id="UP001189429"/>
    </source>
</evidence>
<organism evidence="2 3">
    <name type="scientific">Prorocentrum cordatum</name>
    <dbReference type="NCBI Taxonomy" id="2364126"/>
    <lineage>
        <taxon>Eukaryota</taxon>
        <taxon>Sar</taxon>
        <taxon>Alveolata</taxon>
        <taxon>Dinophyceae</taxon>
        <taxon>Prorocentrales</taxon>
        <taxon>Prorocentraceae</taxon>
        <taxon>Prorocentrum</taxon>
    </lineage>
</organism>
<feature type="compositionally biased region" description="Polar residues" evidence="1">
    <location>
        <begin position="139"/>
        <end position="157"/>
    </location>
</feature>
<feature type="region of interest" description="Disordered" evidence="1">
    <location>
        <begin position="110"/>
        <end position="179"/>
    </location>
</feature>
<gene>
    <name evidence="2" type="ORF">PCOR1329_LOCUS11288</name>
</gene>
<sequence length="179" mass="19896">FPIRSSARNCSGGSPRAPRRGDRLGRSGAWALRRARASLGLRPRRRPLVAAESGGGSGMSPCRGIFDENLENIIYIYIYIYCCWTLERHHQQDVPRQDCGESCRGDSAFNHRASASAPRQTARVRMPSPPRRVAKTRVQRTQQQRNAKIVDSVNSCSAGAAGRNPRKKPNPENPRARCT</sequence>
<feature type="region of interest" description="Disordered" evidence="1">
    <location>
        <begin position="1"/>
        <end position="25"/>
    </location>
</feature>
<dbReference type="Proteomes" id="UP001189429">
    <property type="component" value="Unassembled WGS sequence"/>
</dbReference>
<proteinExistence type="predicted"/>
<evidence type="ECO:0000313" key="2">
    <source>
        <dbReference type="EMBL" id="CAK0804520.1"/>
    </source>
</evidence>
<comment type="caution">
    <text evidence="2">The sequence shown here is derived from an EMBL/GenBank/DDBJ whole genome shotgun (WGS) entry which is preliminary data.</text>
</comment>
<protein>
    <submittedName>
        <fullName evidence="2">Uncharacterized protein</fullName>
    </submittedName>
</protein>
<feature type="non-terminal residue" evidence="2">
    <location>
        <position position="1"/>
    </location>
</feature>
<reference evidence="2" key="1">
    <citation type="submission" date="2023-10" db="EMBL/GenBank/DDBJ databases">
        <authorList>
            <person name="Chen Y."/>
            <person name="Shah S."/>
            <person name="Dougan E. K."/>
            <person name="Thang M."/>
            <person name="Chan C."/>
        </authorList>
    </citation>
    <scope>NUCLEOTIDE SEQUENCE [LARGE SCALE GENOMIC DNA]</scope>
</reference>
<accession>A0ABN9QEY6</accession>